<comment type="caution">
    <text evidence="3">The sequence shown here is derived from an EMBL/GenBank/DDBJ whole genome shotgun (WGS) entry which is preliminary data.</text>
</comment>
<organism evidence="3 4">
    <name type="scientific">Alicyclobacillus fodiniaquatilis</name>
    <dbReference type="NCBI Taxonomy" id="1661150"/>
    <lineage>
        <taxon>Bacteria</taxon>
        <taxon>Bacillati</taxon>
        <taxon>Bacillota</taxon>
        <taxon>Bacilli</taxon>
        <taxon>Bacillales</taxon>
        <taxon>Alicyclobacillaceae</taxon>
        <taxon>Alicyclobacillus</taxon>
    </lineage>
</organism>
<reference evidence="4" key="1">
    <citation type="journal article" date="2019" name="Int. J. Syst. Evol. Microbiol.">
        <title>The Global Catalogue of Microorganisms (GCM) 10K type strain sequencing project: providing services to taxonomists for standard genome sequencing and annotation.</title>
        <authorList>
            <consortium name="The Broad Institute Genomics Platform"/>
            <consortium name="The Broad Institute Genome Sequencing Center for Infectious Disease"/>
            <person name="Wu L."/>
            <person name="Ma J."/>
        </authorList>
    </citation>
    <scope>NUCLEOTIDE SEQUENCE [LARGE SCALE GENOMIC DNA]</scope>
    <source>
        <strain evidence="4">CGMCC 1.12286</strain>
    </source>
</reference>
<dbReference type="EMBL" id="JBHUCX010000075">
    <property type="protein sequence ID" value="MFD1676776.1"/>
    <property type="molecule type" value="Genomic_DNA"/>
</dbReference>
<keyword evidence="1" id="KW-0732">Signal</keyword>
<dbReference type="Gene3D" id="1.10.101.10">
    <property type="entry name" value="PGBD-like superfamily/PGBD"/>
    <property type="match status" value="1"/>
</dbReference>
<name>A0ABW4JLR0_9BACL</name>
<feature type="signal peptide" evidence="1">
    <location>
        <begin position="1"/>
        <end position="24"/>
    </location>
</feature>
<feature type="chain" id="PRO_5047305436" evidence="1">
    <location>
        <begin position="25"/>
        <end position="116"/>
    </location>
</feature>
<keyword evidence="4" id="KW-1185">Reference proteome</keyword>
<accession>A0ABW4JLR0</accession>
<proteinExistence type="predicted"/>
<evidence type="ECO:0000313" key="3">
    <source>
        <dbReference type="EMBL" id="MFD1676776.1"/>
    </source>
</evidence>
<dbReference type="InterPro" id="IPR036366">
    <property type="entry name" value="PGBDSf"/>
</dbReference>
<sequence>MKKQWIISTAAIAGLLAMPVTAMAASKTSAAQKAVAVRSATVSYPYPGHLIQYGSKGIYVKEIQQRINQLPKSNAGQADGIFGPKTLIAVKLFQMSHGLTADGIVGPQTWNALFKR</sequence>
<protein>
    <submittedName>
        <fullName evidence="3">Peptidoglycan-binding protein</fullName>
    </submittedName>
</protein>
<evidence type="ECO:0000313" key="4">
    <source>
        <dbReference type="Proteomes" id="UP001597079"/>
    </source>
</evidence>
<dbReference type="RefSeq" id="WP_377944684.1">
    <property type="nucleotide sequence ID" value="NZ_JBHUCX010000075.1"/>
</dbReference>
<evidence type="ECO:0000256" key="1">
    <source>
        <dbReference type="SAM" id="SignalP"/>
    </source>
</evidence>
<dbReference type="Proteomes" id="UP001597079">
    <property type="component" value="Unassembled WGS sequence"/>
</dbReference>
<feature type="domain" description="Peptidoglycan binding-like" evidence="2">
    <location>
        <begin position="60"/>
        <end position="113"/>
    </location>
</feature>
<dbReference type="InterPro" id="IPR036365">
    <property type="entry name" value="PGBD-like_sf"/>
</dbReference>
<gene>
    <name evidence="3" type="ORF">ACFSB2_19055</name>
</gene>
<dbReference type="InterPro" id="IPR002477">
    <property type="entry name" value="Peptidoglycan-bd-like"/>
</dbReference>
<evidence type="ECO:0000259" key="2">
    <source>
        <dbReference type="Pfam" id="PF01471"/>
    </source>
</evidence>
<dbReference type="SUPFAM" id="SSF47090">
    <property type="entry name" value="PGBD-like"/>
    <property type="match status" value="1"/>
</dbReference>
<dbReference type="Pfam" id="PF01471">
    <property type="entry name" value="PG_binding_1"/>
    <property type="match status" value="1"/>
</dbReference>